<dbReference type="Gene3D" id="3.10.50.40">
    <property type="match status" value="2"/>
</dbReference>
<proteinExistence type="predicted"/>
<dbReference type="InterPro" id="IPR051989">
    <property type="entry name" value="FKBP-like_isomerase"/>
</dbReference>
<gene>
    <name evidence="5" type="ORF">EVEC_LOCUS11187</name>
</gene>
<keyword evidence="3" id="KW-0732">Signal</keyword>
<sequence>MRLMKIVLTLVLVYATNAEDEQKLSWKDDDGLEVKIVRPIKAEKCQIKSQPGDIIDQFYKLTDEDGKVIGSNFGKKPYTFTLGKQQVIPGMERAMTGMCIGEKRKVVIPPALGFGTGGRPSDGITGDQTLHYLVQLVDIFRPVPGPSWTDDDGLEIEVTHKIDEDKCRKSEPGDTIHQHYTLHLEDGTFVDSSFSRNSPFIFTLGAQQIVIMKQFKLMDENEDQVIYLQVIEGMDRAMTGMCEGERRKVVIPSDLGYGDNGRPPSIPGKATLYFDIELKKLIKHDEL</sequence>
<evidence type="ECO:0000313" key="6">
    <source>
        <dbReference type="Proteomes" id="UP000274131"/>
    </source>
</evidence>
<dbReference type="InterPro" id="IPR001179">
    <property type="entry name" value="PPIase_FKBP_dom"/>
</dbReference>
<dbReference type="GO" id="GO:0005783">
    <property type="term" value="C:endoplasmic reticulum"/>
    <property type="evidence" value="ECO:0007669"/>
    <property type="project" value="TreeGrafter"/>
</dbReference>
<feature type="domain" description="PPIase FKBP-type" evidence="4">
    <location>
        <begin position="173"/>
        <end position="282"/>
    </location>
</feature>
<feature type="chain" id="PRO_5043123064" description="peptidylprolyl isomerase" evidence="3">
    <location>
        <begin position="19"/>
        <end position="287"/>
    </location>
</feature>
<dbReference type="EC" id="5.2.1.8" evidence="2"/>
<organism evidence="7">
    <name type="scientific">Enterobius vermicularis</name>
    <name type="common">Human pinworm</name>
    <dbReference type="NCBI Taxonomy" id="51028"/>
    <lineage>
        <taxon>Eukaryota</taxon>
        <taxon>Metazoa</taxon>
        <taxon>Ecdysozoa</taxon>
        <taxon>Nematoda</taxon>
        <taxon>Chromadorea</taxon>
        <taxon>Rhabditida</taxon>
        <taxon>Spirurina</taxon>
        <taxon>Oxyuridomorpha</taxon>
        <taxon>Oxyuroidea</taxon>
        <taxon>Oxyuridae</taxon>
        <taxon>Enterobius</taxon>
    </lineage>
</organism>
<reference evidence="5 6" key="2">
    <citation type="submission" date="2018-10" db="EMBL/GenBank/DDBJ databases">
        <authorList>
            <consortium name="Pathogen Informatics"/>
        </authorList>
    </citation>
    <scope>NUCLEOTIDE SEQUENCE [LARGE SCALE GENOMIC DNA]</scope>
</reference>
<feature type="domain" description="PPIase FKBP-type" evidence="4">
    <location>
        <begin position="52"/>
        <end position="140"/>
    </location>
</feature>
<evidence type="ECO:0000259" key="4">
    <source>
        <dbReference type="PROSITE" id="PS50059"/>
    </source>
</evidence>
<feature type="signal peptide" evidence="3">
    <location>
        <begin position="1"/>
        <end position="18"/>
    </location>
</feature>
<evidence type="ECO:0000256" key="3">
    <source>
        <dbReference type="SAM" id="SignalP"/>
    </source>
</evidence>
<dbReference type="STRING" id="51028.A0A0N4VLZ1"/>
<dbReference type="SUPFAM" id="SSF54534">
    <property type="entry name" value="FKBP-like"/>
    <property type="match status" value="2"/>
</dbReference>
<evidence type="ECO:0000313" key="7">
    <source>
        <dbReference type="WBParaSite" id="EVEC_0001194201-mRNA-1"/>
    </source>
</evidence>
<dbReference type="PANTHER" id="PTHR46046:SF6">
    <property type="entry name" value="PEPTIDYLPROLYL ISOMERASE"/>
    <property type="match status" value="1"/>
</dbReference>
<dbReference type="PROSITE" id="PS50059">
    <property type="entry name" value="FKBP_PPIASE"/>
    <property type="match status" value="2"/>
</dbReference>
<dbReference type="WBParaSite" id="EVEC_0001194201-mRNA-1">
    <property type="protein sequence ID" value="EVEC_0001194201-mRNA-1"/>
    <property type="gene ID" value="EVEC_0001194201"/>
</dbReference>
<dbReference type="AlphaFoldDB" id="A0A0N4VLZ1"/>
<dbReference type="Pfam" id="PF00254">
    <property type="entry name" value="FKBP_C"/>
    <property type="match status" value="2"/>
</dbReference>
<keyword evidence="6" id="KW-1185">Reference proteome</keyword>
<keyword evidence="2" id="KW-0697">Rotamase</keyword>
<name>A0A0N4VLZ1_ENTVE</name>
<dbReference type="Proteomes" id="UP000274131">
    <property type="component" value="Unassembled WGS sequence"/>
</dbReference>
<keyword evidence="1" id="KW-0677">Repeat</keyword>
<protein>
    <recommendedName>
        <fullName evidence="2">peptidylprolyl isomerase</fullName>
        <ecNumber evidence="2">5.2.1.8</ecNumber>
    </recommendedName>
</protein>
<dbReference type="EMBL" id="UXUI01011693">
    <property type="protein sequence ID" value="VDD96436.1"/>
    <property type="molecule type" value="Genomic_DNA"/>
</dbReference>
<accession>A0A0N4VLZ1</accession>
<reference evidence="7" key="1">
    <citation type="submission" date="2017-02" db="UniProtKB">
        <authorList>
            <consortium name="WormBaseParasite"/>
        </authorList>
    </citation>
    <scope>IDENTIFICATION</scope>
</reference>
<evidence type="ECO:0000256" key="1">
    <source>
        <dbReference type="ARBA" id="ARBA00022737"/>
    </source>
</evidence>
<keyword evidence="2" id="KW-0413">Isomerase</keyword>
<comment type="catalytic activity">
    <reaction evidence="2">
        <text>[protein]-peptidylproline (omega=180) = [protein]-peptidylproline (omega=0)</text>
        <dbReference type="Rhea" id="RHEA:16237"/>
        <dbReference type="Rhea" id="RHEA-COMP:10747"/>
        <dbReference type="Rhea" id="RHEA-COMP:10748"/>
        <dbReference type="ChEBI" id="CHEBI:83833"/>
        <dbReference type="ChEBI" id="CHEBI:83834"/>
        <dbReference type="EC" id="5.2.1.8"/>
    </reaction>
</comment>
<dbReference type="GO" id="GO:0003755">
    <property type="term" value="F:peptidyl-prolyl cis-trans isomerase activity"/>
    <property type="evidence" value="ECO:0007669"/>
    <property type="project" value="UniProtKB-KW"/>
</dbReference>
<dbReference type="InterPro" id="IPR046357">
    <property type="entry name" value="PPIase_dom_sf"/>
</dbReference>
<evidence type="ECO:0000313" key="5">
    <source>
        <dbReference type="EMBL" id="VDD96436.1"/>
    </source>
</evidence>
<dbReference type="PANTHER" id="PTHR46046">
    <property type="entry name" value="PEPTIDYLPROLYL ISOMERASE"/>
    <property type="match status" value="1"/>
</dbReference>
<dbReference type="OrthoDB" id="77911at2759"/>
<evidence type="ECO:0000256" key="2">
    <source>
        <dbReference type="PROSITE-ProRule" id="PRU00277"/>
    </source>
</evidence>